<protein>
    <submittedName>
        <fullName evidence="10 11">UDP-xylose and UDP-N-acetylglucosamine transporter-like</fullName>
    </submittedName>
</protein>
<organism evidence="9 11">
    <name type="scientific">Nicrophorus vespilloides</name>
    <name type="common">Boreal carrion beetle</name>
    <dbReference type="NCBI Taxonomy" id="110193"/>
    <lineage>
        <taxon>Eukaryota</taxon>
        <taxon>Metazoa</taxon>
        <taxon>Ecdysozoa</taxon>
        <taxon>Arthropoda</taxon>
        <taxon>Hexapoda</taxon>
        <taxon>Insecta</taxon>
        <taxon>Pterygota</taxon>
        <taxon>Neoptera</taxon>
        <taxon>Endopterygota</taxon>
        <taxon>Coleoptera</taxon>
        <taxon>Polyphaga</taxon>
        <taxon>Staphyliniformia</taxon>
        <taxon>Silphidae</taxon>
        <taxon>Nicrophorinae</taxon>
        <taxon>Nicrophorus</taxon>
    </lineage>
</organism>
<evidence type="ECO:0000313" key="9">
    <source>
        <dbReference type="Proteomes" id="UP000695000"/>
    </source>
</evidence>
<evidence type="ECO:0000313" key="10">
    <source>
        <dbReference type="RefSeq" id="XP_017777862.1"/>
    </source>
</evidence>
<evidence type="ECO:0000256" key="4">
    <source>
        <dbReference type="ARBA" id="ARBA00022597"/>
    </source>
</evidence>
<evidence type="ECO:0000256" key="1">
    <source>
        <dbReference type="ARBA" id="ARBA00004127"/>
    </source>
</evidence>
<evidence type="ECO:0000313" key="11">
    <source>
        <dbReference type="RefSeq" id="XP_017777863.1"/>
    </source>
</evidence>
<keyword evidence="9" id="KW-1185">Reference proteome</keyword>
<evidence type="ECO:0000256" key="7">
    <source>
        <dbReference type="ARBA" id="ARBA00023136"/>
    </source>
</evidence>
<feature type="transmembrane region" description="Helical" evidence="8">
    <location>
        <begin position="243"/>
        <end position="268"/>
    </location>
</feature>
<keyword evidence="6 8" id="KW-1133">Transmembrane helix</keyword>
<feature type="transmembrane region" description="Helical" evidence="8">
    <location>
        <begin position="5"/>
        <end position="23"/>
    </location>
</feature>
<dbReference type="RefSeq" id="XP_017777863.1">
    <property type="nucleotide sequence ID" value="XM_017922374.1"/>
</dbReference>
<reference evidence="10 11" key="1">
    <citation type="submission" date="2025-05" db="UniProtKB">
        <authorList>
            <consortium name="RefSeq"/>
        </authorList>
    </citation>
    <scope>IDENTIFICATION</scope>
    <source>
        <tissue evidence="10 11">Whole Larva</tissue>
    </source>
</reference>
<feature type="transmembrane region" description="Helical" evidence="8">
    <location>
        <begin position="35"/>
        <end position="53"/>
    </location>
</feature>
<feature type="transmembrane region" description="Helical" evidence="8">
    <location>
        <begin position="203"/>
        <end position="223"/>
    </location>
</feature>
<evidence type="ECO:0000256" key="2">
    <source>
        <dbReference type="ARBA" id="ARBA00010694"/>
    </source>
</evidence>
<gene>
    <name evidence="10 11" type="primary">LOC108563637</name>
</gene>
<dbReference type="NCBIfam" id="TIGR00803">
    <property type="entry name" value="nst"/>
    <property type="match status" value="1"/>
</dbReference>
<feature type="transmembrane region" description="Helical" evidence="8">
    <location>
        <begin position="126"/>
        <end position="145"/>
    </location>
</feature>
<name>A0ABM1MTG3_NICVS</name>
<feature type="transmembrane region" description="Helical" evidence="8">
    <location>
        <begin position="65"/>
        <end position="84"/>
    </location>
</feature>
<dbReference type="InterPro" id="IPR013657">
    <property type="entry name" value="SCL35B1-4/HUT1"/>
</dbReference>
<feature type="transmembrane region" description="Helical" evidence="8">
    <location>
        <begin position="302"/>
        <end position="322"/>
    </location>
</feature>
<comment type="similarity">
    <text evidence="2">Belongs to the nucleotide-sugar transporter family. SLC35B subfamily.</text>
</comment>
<sequence>MNSKAVFAILMVYIGCGLNNVFLEYLVRSDPGCGHLITFLQFLFIAIHGFIMTSKFGTVQPKIGMTAYFKLVVFFFITSVFNNWAFSFNIPVPLHMIFRAGSLIANMIMGIIILKKKYAASKFISVAMITAGIIICTFISSNTPTVCNNCDETAKIQSTEDSNDFFWWIVGIVILTLALLLSARMGIFQESLYKEHGKHPSEALYYTHLLSLPLFVFYAPSIYEHFGVMIGSEPYQVPMLGITIPLLVVYMVGNVLTQYLCISSVYVLTTECTSLTVTLVVTLRKFLSLIFSIVYFNNPFTVGHWFGTALVFVGTLIFTEVFQKASQSIAKKQKTN</sequence>
<comment type="subcellular location">
    <subcellularLocation>
        <location evidence="1">Endomembrane system</location>
        <topology evidence="1">Multi-pass membrane protein</topology>
    </subcellularLocation>
</comment>
<keyword evidence="3" id="KW-0813">Transport</keyword>
<feature type="transmembrane region" description="Helical" evidence="8">
    <location>
        <begin position="275"/>
        <end position="296"/>
    </location>
</feature>
<keyword evidence="7 8" id="KW-0472">Membrane</keyword>
<evidence type="ECO:0000256" key="5">
    <source>
        <dbReference type="ARBA" id="ARBA00022692"/>
    </source>
</evidence>
<dbReference type="Pfam" id="PF08449">
    <property type="entry name" value="UAA"/>
    <property type="match status" value="1"/>
</dbReference>
<dbReference type="PANTHER" id="PTHR10778:SF4">
    <property type="entry name" value="NUCLEOTIDE SUGAR TRANSPORTER SLC35B4"/>
    <property type="match status" value="1"/>
</dbReference>
<evidence type="ECO:0000256" key="8">
    <source>
        <dbReference type="SAM" id="Phobius"/>
    </source>
</evidence>
<keyword evidence="4" id="KW-0762">Sugar transport</keyword>
<evidence type="ECO:0000256" key="6">
    <source>
        <dbReference type="ARBA" id="ARBA00022989"/>
    </source>
</evidence>
<keyword evidence="5 8" id="KW-0812">Transmembrane</keyword>
<dbReference type="GeneID" id="108563637"/>
<feature type="transmembrane region" description="Helical" evidence="8">
    <location>
        <begin position="165"/>
        <end position="183"/>
    </location>
</feature>
<proteinExistence type="inferred from homology"/>
<feature type="transmembrane region" description="Helical" evidence="8">
    <location>
        <begin position="96"/>
        <end position="114"/>
    </location>
</feature>
<accession>A0ABM1MTG3</accession>
<dbReference type="PANTHER" id="PTHR10778">
    <property type="entry name" value="SOLUTE CARRIER FAMILY 35 MEMBER B"/>
    <property type="match status" value="1"/>
</dbReference>
<evidence type="ECO:0000256" key="3">
    <source>
        <dbReference type="ARBA" id="ARBA00022448"/>
    </source>
</evidence>
<dbReference type="RefSeq" id="XP_017777862.1">
    <property type="nucleotide sequence ID" value="XM_017922373.1"/>
</dbReference>
<dbReference type="Proteomes" id="UP000695000">
    <property type="component" value="Unplaced"/>
</dbReference>